<dbReference type="EMBL" id="QJSP01000011">
    <property type="protein sequence ID" value="PYE14965.1"/>
    <property type="molecule type" value="Genomic_DNA"/>
</dbReference>
<protein>
    <submittedName>
        <fullName evidence="1">Uncharacterized protein</fullName>
    </submittedName>
</protein>
<dbReference type="RefSeq" id="WP_110470986.1">
    <property type="nucleotide sequence ID" value="NZ_QJSP01000011.1"/>
</dbReference>
<reference evidence="1 2" key="1">
    <citation type="submission" date="2018-06" db="EMBL/GenBank/DDBJ databases">
        <title>Genomic Encyclopedia of Type Strains, Phase IV (KMG-IV): sequencing the most valuable type-strain genomes for metagenomic binning, comparative biology and taxonomic classification.</title>
        <authorList>
            <person name="Goeker M."/>
        </authorList>
    </citation>
    <scope>NUCLEOTIDE SEQUENCE [LARGE SCALE GENOMIC DNA]</scope>
    <source>
        <strain evidence="1 2">DSM 45521</strain>
    </source>
</reference>
<organism evidence="1 2">
    <name type="scientific">Williamsia limnetica</name>
    <dbReference type="NCBI Taxonomy" id="882452"/>
    <lineage>
        <taxon>Bacteria</taxon>
        <taxon>Bacillati</taxon>
        <taxon>Actinomycetota</taxon>
        <taxon>Actinomycetes</taxon>
        <taxon>Mycobacteriales</taxon>
        <taxon>Nocardiaceae</taxon>
        <taxon>Williamsia</taxon>
    </lineage>
</organism>
<proteinExistence type="predicted"/>
<keyword evidence="2" id="KW-1185">Reference proteome</keyword>
<evidence type="ECO:0000313" key="2">
    <source>
        <dbReference type="Proteomes" id="UP000247591"/>
    </source>
</evidence>
<comment type="caution">
    <text evidence="1">The sequence shown here is derived from an EMBL/GenBank/DDBJ whole genome shotgun (WGS) entry which is preliminary data.</text>
</comment>
<name>A0A318RXQ0_WILLI</name>
<accession>A0A318RXQ0</accession>
<evidence type="ECO:0000313" key="1">
    <source>
        <dbReference type="EMBL" id="PYE14965.1"/>
    </source>
</evidence>
<dbReference type="AlphaFoldDB" id="A0A318RXQ0"/>
<sequence>MSEDLRVSIEDVITAATMTVQAGLLADDELSAGETKINTGGADSFRGTANGALGEFTTYLSKRRQSLGLAVDDIVQGLRGAAIALDTTDRNAADQLQQVAKHASAQRSSVLDL</sequence>
<gene>
    <name evidence="1" type="ORF">DFR67_11140</name>
</gene>
<dbReference type="OrthoDB" id="4578433at2"/>
<dbReference type="Proteomes" id="UP000247591">
    <property type="component" value="Unassembled WGS sequence"/>
</dbReference>